<gene>
    <name evidence="1" type="ORF">KIN20_033857</name>
</gene>
<name>A0AAD5WJK2_PARTN</name>
<protein>
    <submittedName>
        <fullName evidence="1">Uncharacterized protein</fullName>
    </submittedName>
</protein>
<dbReference type="EMBL" id="JAHQIW010007048">
    <property type="protein sequence ID" value="KAJ1371828.1"/>
    <property type="molecule type" value="Genomic_DNA"/>
</dbReference>
<proteinExistence type="predicted"/>
<keyword evidence="2" id="KW-1185">Reference proteome</keyword>
<dbReference type="AlphaFoldDB" id="A0AAD5WJK2"/>
<evidence type="ECO:0000313" key="2">
    <source>
        <dbReference type="Proteomes" id="UP001196413"/>
    </source>
</evidence>
<comment type="caution">
    <text evidence="1">The sequence shown here is derived from an EMBL/GenBank/DDBJ whole genome shotgun (WGS) entry which is preliminary data.</text>
</comment>
<dbReference type="Proteomes" id="UP001196413">
    <property type="component" value="Unassembled WGS sequence"/>
</dbReference>
<evidence type="ECO:0000313" key="1">
    <source>
        <dbReference type="EMBL" id="KAJ1371828.1"/>
    </source>
</evidence>
<accession>A0AAD5WJK2</accession>
<sequence length="87" mass="10247">MRVFGTSMYFVISRRCDGLIGRWDHPEFTKVDDKSMRANVRDSREYCEGQTFPEETYNEINSYKFCTVRTHINAQNGDSFPSTFDML</sequence>
<reference evidence="1" key="1">
    <citation type="submission" date="2021-06" db="EMBL/GenBank/DDBJ databases">
        <title>Parelaphostrongylus tenuis whole genome reference sequence.</title>
        <authorList>
            <person name="Garwood T.J."/>
            <person name="Larsen P.A."/>
            <person name="Fountain-Jones N.M."/>
            <person name="Garbe J.R."/>
            <person name="Macchietto M.G."/>
            <person name="Kania S.A."/>
            <person name="Gerhold R.W."/>
            <person name="Richards J.E."/>
            <person name="Wolf T.M."/>
        </authorList>
    </citation>
    <scope>NUCLEOTIDE SEQUENCE</scope>
    <source>
        <strain evidence="1">MNPRO001-30</strain>
        <tissue evidence="1">Meninges</tissue>
    </source>
</reference>
<organism evidence="1 2">
    <name type="scientific">Parelaphostrongylus tenuis</name>
    <name type="common">Meningeal worm</name>
    <dbReference type="NCBI Taxonomy" id="148309"/>
    <lineage>
        <taxon>Eukaryota</taxon>
        <taxon>Metazoa</taxon>
        <taxon>Ecdysozoa</taxon>
        <taxon>Nematoda</taxon>
        <taxon>Chromadorea</taxon>
        <taxon>Rhabditida</taxon>
        <taxon>Rhabditina</taxon>
        <taxon>Rhabditomorpha</taxon>
        <taxon>Strongyloidea</taxon>
        <taxon>Metastrongylidae</taxon>
        <taxon>Parelaphostrongylus</taxon>
    </lineage>
</organism>